<dbReference type="GeneID" id="19405931"/>
<evidence type="ECO:0000313" key="3">
    <source>
        <dbReference type="Proteomes" id="UP000016935"/>
    </source>
</evidence>
<evidence type="ECO:0000313" key="2">
    <source>
        <dbReference type="EMBL" id="EOA84708.1"/>
    </source>
</evidence>
<feature type="compositionally biased region" description="Basic and acidic residues" evidence="1">
    <location>
        <begin position="86"/>
        <end position="98"/>
    </location>
</feature>
<keyword evidence="3" id="KW-1185">Reference proteome</keyword>
<organism evidence="2 3">
    <name type="scientific">Exserohilum turcicum (strain 28A)</name>
    <name type="common">Northern leaf blight fungus</name>
    <name type="synonym">Setosphaeria turcica</name>
    <dbReference type="NCBI Taxonomy" id="671987"/>
    <lineage>
        <taxon>Eukaryota</taxon>
        <taxon>Fungi</taxon>
        <taxon>Dikarya</taxon>
        <taxon>Ascomycota</taxon>
        <taxon>Pezizomycotina</taxon>
        <taxon>Dothideomycetes</taxon>
        <taxon>Pleosporomycetidae</taxon>
        <taxon>Pleosporales</taxon>
        <taxon>Pleosporineae</taxon>
        <taxon>Pleosporaceae</taxon>
        <taxon>Exserohilum</taxon>
    </lineage>
</organism>
<dbReference type="Proteomes" id="UP000016935">
    <property type="component" value="Unassembled WGS sequence"/>
</dbReference>
<feature type="region of interest" description="Disordered" evidence="1">
    <location>
        <begin position="154"/>
        <end position="189"/>
    </location>
</feature>
<feature type="region of interest" description="Disordered" evidence="1">
    <location>
        <begin position="86"/>
        <end position="110"/>
    </location>
</feature>
<feature type="region of interest" description="Disordered" evidence="1">
    <location>
        <begin position="258"/>
        <end position="278"/>
    </location>
</feature>
<proteinExistence type="predicted"/>
<dbReference type="RefSeq" id="XP_008027273.1">
    <property type="nucleotide sequence ID" value="XM_008029082.1"/>
</dbReference>
<gene>
    <name evidence="2" type="ORF">SETTUDRAFT_91767</name>
</gene>
<reference evidence="2 3" key="1">
    <citation type="journal article" date="2012" name="PLoS Pathog.">
        <title>Diverse lifestyles and strategies of plant pathogenesis encoded in the genomes of eighteen Dothideomycetes fungi.</title>
        <authorList>
            <person name="Ohm R.A."/>
            <person name="Feau N."/>
            <person name="Henrissat B."/>
            <person name="Schoch C.L."/>
            <person name="Horwitz B.A."/>
            <person name="Barry K.W."/>
            <person name="Condon B.J."/>
            <person name="Copeland A.C."/>
            <person name="Dhillon B."/>
            <person name="Glaser F."/>
            <person name="Hesse C.N."/>
            <person name="Kosti I."/>
            <person name="LaButti K."/>
            <person name="Lindquist E.A."/>
            <person name="Lucas S."/>
            <person name="Salamov A.A."/>
            <person name="Bradshaw R.E."/>
            <person name="Ciuffetti L."/>
            <person name="Hamelin R.C."/>
            <person name="Kema G.H.J."/>
            <person name="Lawrence C."/>
            <person name="Scott J.A."/>
            <person name="Spatafora J.W."/>
            <person name="Turgeon B.G."/>
            <person name="de Wit P.J.G.M."/>
            <person name="Zhong S."/>
            <person name="Goodwin S.B."/>
            <person name="Grigoriev I.V."/>
        </authorList>
    </citation>
    <scope>NUCLEOTIDE SEQUENCE [LARGE SCALE GENOMIC DNA]</scope>
    <source>
        <strain evidence="3">28A</strain>
    </source>
</reference>
<dbReference type="HOGENOM" id="CLU_674400_0_0_1"/>
<sequence length="424" mass="46680">MPAFAFWKNSRAEKGEEQLVTGKNTRSNATAATEALGTATEIVHKNLDLDPGNKDCGVFVFDQSSLEPLTLPPRVPLEKAAETACGEVERGSEDTGERDVEDTESLYPAPLTPRRTTSIIATKRDVETSTALTISAPCSNLSSAVYTHEINTLASPSRPTSFTPVDATTPPSPCTSGSPTKAASPQRHDSIVRLRRPADLNLGTHPVSNTCSPRSELEQRHALIRNSKTQSKAALRSPTALLHDRLNLRAPQLDTKTTTTTTTTTTNTTKPRVFAPPQAPENGCWLPGPKAQAQAFTSTSICARTEASQRPAWWCKFDKLVVFDGITTDAQGEPRMRTRTSKGLSVARRGGRLESIVIPLDCAHCQEMLKRHEWKYDMRVCERSVCWECTERCKWEAGEEEKRRTTQTGKHEGNRIRADSVLQE</sequence>
<dbReference type="eggNOG" id="ENOG502TN0Q">
    <property type="taxonomic scope" value="Eukaryota"/>
</dbReference>
<name>R0JUK8_EXST2</name>
<dbReference type="EMBL" id="KB908703">
    <property type="protein sequence ID" value="EOA84708.1"/>
    <property type="molecule type" value="Genomic_DNA"/>
</dbReference>
<dbReference type="OrthoDB" id="3944493at2759"/>
<feature type="compositionally biased region" description="Basic and acidic residues" evidence="1">
    <location>
        <begin position="400"/>
        <end position="418"/>
    </location>
</feature>
<evidence type="ECO:0000256" key="1">
    <source>
        <dbReference type="SAM" id="MobiDB-lite"/>
    </source>
</evidence>
<feature type="compositionally biased region" description="Low complexity" evidence="1">
    <location>
        <begin position="258"/>
        <end position="270"/>
    </location>
</feature>
<dbReference type="AlphaFoldDB" id="R0JUK8"/>
<protein>
    <submittedName>
        <fullName evidence="2">Uncharacterized protein</fullName>
    </submittedName>
</protein>
<feature type="compositionally biased region" description="Polar residues" evidence="1">
    <location>
        <begin position="154"/>
        <end position="163"/>
    </location>
</feature>
<feature type="region of interest" description="Disordered" evidence="1">
    <location>
        <begin position="400"/>
        <end position="424"/>
    </location>
</feature>
<reference evidence="2 3" key="2">
    <citation type="journal article" date="2013" name="PLoS Genet.">
        <title>Comparative genome structure, secondary metabolite, and effector coding capacity across Cochliobolus pathogens.</title>
        <authorList>
            <person name="Condon B.J."/>
            <person name="Leng Y."/>
            <person name="Wu D."/>
            <person name="Bushley K.E."/>
            <person name="Ohm R.A."/>
            <person name="Otillar R."/>
            <person name="Martin J."/>
            <person name="Schackwitz W."/>
            <person name="Grimwood J."/>
            <person name="MohdZainudin N."/>
            <person name="Xue C."/>
            <person name="Wang R."/>
            <person name="Manning V.A."/>
            <person name="Dhillon B."/>
            <person name="Tu Z.J."/>
            <person name="Steffenson B.J."/>
            <person name="Salamov A."/>
            <person name="Sun H."/>
            <person name="Lowry S."/>
            <person name="LaButti K."/>
            <person name="Han J."/>
            <person name="Copeland A."/>
            <person name="Lindquist E."/>
            <person name="Barry K."/>
            <person name="Schmutz J."/>
            <person name="Baker S.E."/>
            <person name="Ciuffetti L.M."/>
            <person name="Grigoriev I.V."/>
            <person name="Zhong S."/>
            <person name="Turgeon B.G."/>
        </authorList>
    </citation>
    <scope>NUCLEOTIDE SEQUENCE [LARGE SCALE GENOMIC DNA]</scope>
    <source>
        <strain evidence="3">28A</strain>
    </source>
</reference>
<accession>R0JUK8</accession>